<dbReference type="EMBL" id="AAGVVM010000097">
    <property type="protein sequence ID" value="EBS5460941.1"/>
    <property type="molecule type" value="Genomic_DNA"/>
</dbReference>
<protein>
    <submittedName>
        <fullName evidence="2">Uncharacterized protein</fullName>
    </submittedName>
</protein>
<sequence length="81" mass="9222">MIIDTSIKTPSDNVHDTAGNRIKNEKRNGKYAPEYIELKTLAGPTSMVGFITRSTIKKKHKETEKSASKKFFIHDILFILK</sequence>
<comment type="caution">
    <text evidence="2">The sequence shown here is derived from an EMBL/GenBank/DDBJ whole genome shotgun (WGS) entry which is preliminary data.</text>
</comment>
<evidence type="ECO:0000313" key="2">
    <source>
        <dbReference type="EMBL" id="EBS5460941.1"/>
    </source>
</evidence>
<gene>
    <name evidence="2" type="ORF">DUU06_25745</name>
</gene>
<feature type="compositionally biased region" description="Polar residues" evidence="1">
    <location>
        <begin position="1"/>
        <end position="12"/>
    </location>
</feature>
<name>A0A5V0BEL7_SALEN</name>
<evidence type="ECO:0000256" key="1">
    <source>
        <dbReference type="SAM" id="MobiDB-lite"/>
    </source>
</evidence>
<organism evidence="2">
    <name type="scientific">Salmonella enteritidis</name>
    <dbReference type="NCBI Taxonomy" id="149539"/>
    <lineage>
        <taxon>Bacteria</taxon>
        <taxon>Pseudomonadati</taxon>
        <taxon>Pseudomonadota</taxon>
        <taxon>Gammaproteobacteria</taxon>
        <taxon>Enterobacterales</taxon>
        <taxon>Enterobacteriaceae</taxon>
        <taxon>Salmonella</taxon>
    </lineage>
</organism>
<feature type="region of interest" description="Disordered" evidence="1">
    <location>
        <begin position="1"/>
        <end position="26"/>
    </location>
</feature>
<accession>A0A5V0BEL7</accession>
<reference evidence="2" key="1">
    <citation type="submission" date="2018-07" db="EMBL/GenBank/DDBJ databases">
        <authorList>
            <person name="Ashton P.M."/>
            <person name="Dallman T."/>
            <person name="Nair S."/>
            <person name="De Pinna E."/>
            <person name="Peters T."/>
            <person name="Grant K."/>
        </authorList>
    </citation>
    <scope>NUCLEOTIDE SEQUENCE</scope>
    <source>
        <strain evidence="2">245081</strain>
    </source>
</reference>
<proteinExistence type="predicted"/>
<dbReference type="AlphaFoldDB" id="A0A5V0BEL7"/>